<dbReference type="PROSITE" id="PS00518">
    <property type="entry name" value="ZF_RING_1"/>
    <property type="match status" value="1"/>
</dbReference>
<comment type="caution">
    <text evidence="6">The sequence shown here is derived from an EMBL/GenBank/DDBJ whole genome shotgun (WGS) entry which is preliminary data.</text>
</comment>
<dbReference type="SMART" id="SM00184">
    <property type="entry name" value="RING"/>
    <property type="match status" value="1"/>
</dbReference>
<evidence type="ECO:0000256" key="1">
    <source>
        <dbReference type="ARBA" id="ARBA00022723"/>
    </source>
</evidence>
<dbReference type="InterPro" id="IPR001841">
    <property type="entry name" value="Znf_RING"/>
</dbReference>
<evidence type="ECO:0000256" key="4">
    <source>
        <dbReference type="PROSITE-ProRule" id="PRU00175"/>
    </source>
</evidence>
<keyword evidence="7" id="KW-1185">Reference proteome</keyword>
<dbReference type="Gene3D" id="3.30.40.10">
    <property type="entry name" value="Zinc/RING finger domain, C3HC4 (zinc finger)"/>
    <property type="match status" value="1"/>
</dbReference>
<reference evidence="6" key="2">
    <citation type="submission" date="2021-08" db="EMBL/GenBank/DDBJ databases">
        <authorList>
            <person name="Gostincar C."/>
            <person name="Sun X."/>
            <person name="Song Z."/>
            <person name="Gunde-Cimerman N."/>
        </authorList>
    </citation>
    <scope>NUCLEOTIDE SEQUENCE</scope>
    <source>
        <strain evidence="6">EXF-9298</strain>
    </source>
</reference>
<feature type="domain" description="RING-type" evidence="5">
    <location>
        <begin position="62"/>
        <end position="97"/>
    </location>
</feature>
<accession>A0A9P8FJH6</accession>
<proteinExistence type="predicted"/>
<dbReference type="AlphaFoldDB" id="A0A9P8FJH6"/>
<feature type="non-terminal residue" evidence="6">
    <location>
        <position position="154"/>
    </location>
</feature>
<dbReference type="SUPFAM" id="SSF57850">
    <property type="entry name" value="RING/U-box"/>
    <property type="match status" value="1"/>
</dbReference>
<evidence type="ECO:0000256" key="2">
    <source>
        <dbReference type="ARBA" id="ARBA00022771"/>
    </source>
</evidence>
<dbReference type="InterPro" id="IPR013083">
    <property type="entry name" value="Znf_RING/FYVE/PHD"/>
</dbReference>
<dbReference type="PROSITE" id="PS50089">
    <property type="entry name" value="ZF_RING_2"/>
    <property type="match status" value="1"/>
</dbReference>
<evidence type="ECO:0000313" key="6">
    <source>
        <dbReference type="EMBL" id="KAG9976397.1"/>
    </source>
</evidence>
<dbReference type="EMBL" id="JAHFXS010001632">
    <property type="protein sequence ID" value="KAG9976397.1"/>
    <property type="molecule type" value="Genomic_DNA"/>
</dbReference>
<sequence length="154" mass="17282">MDQATTPQTLPSKEEFLKNFSEICLQPERKDDDEAKLARLSEQELGLPTDATAQNDQNEQYCSSCSSKTGVVLCCQHTFCKACLLEQNTQGICPTCQTPLWDRNRLPTGKIHRWSYKANLISALVVLIPHCVAASDFEVERDNPKPKPSRTTKP</sequence>
<dbReference type="InterPro" id="IPR017907">
    <property type="entry name" value="Znf_RING_CS"/>
</dbReference>
<dbReference type="GO" id="GO:0008270">
    <property type="term" value="F:zinc ion binding"/>
    <property type="evidence" value="ECO:0007669"/>
    <property type="project" value="UniProtKB-KW"/>
</dbReference>
<evidence type="ECO:0000256" key="3">
    <source>
        <dbReference type="ARBA" id="ARBA00022833"/>
    </source>
</evidence>
<keyword evidence="1" id="KW-0479">Metal-binding</keyword>
<keyword evidence="2 4" id="KW-0863">Zinc-finger</keyword>
<keyword evidence="3" id="KW-0862">Zinc</keyword>
<evidence type="ECO:0000313" key="7">
    <source>
        <dbReference type="Proteomes" id="UP000729357"/>
    </source>
</evidence>
<protein>
    <recommendedName>
        <fullName evidence="5">RING-type domain-containing protein</fullName>
    </recommendedName>
</protein>
<organism evidence="6 7">
    <name type="scientific">Aureobasidium melanogenum</name>
    <name type="common">Aureobasidium pullulans var. melanogenum</name>
    <dbReference type="NCBI Taxonomy" id="46634"/>
    <lineage>
        <taxon>Eukaryota</taxon>
        <taxon>Fungi</taxon>
        <taxon>Dikarya</taxon>
        <taxon>Ascomycota</taxon>
        <taxon>Pezizomycotina</taxon>
        <taxon>Dothideomycetes</taxon>
        <taxon>Dothideomycetidae</taxon>
        <taxon>Dothideales</taxon>
        <taxon>Saccotheciaceae</taxon>
        <taxon>Aureobasidium</taxon>
    </lineage>
</organism>
<reference evidence="6" key="1">
    <citation type="journal article" date="2021" name="J Fungi (Basel)">
        <title>Virulence traits and population genomics of the black yeast Aureobasidium melanogenum.</title>
        <authorList>
            <person name="Cernosa A."/>
            <person name="Sun X."/>
            <person name="Gostincar C."/>
            <person name="Fang C."/>
            <person name="Gunde-Cimerman N."/>
            <person name="Song Z."/>
        </authorList>
    </citation>
    <scope>NUCLEOTIDE SEQUENCE</scope>
    <source>
        <strain evidence="6">EXF-9298</strain>
    </source>
</reference>
<gene>
    <name evidence="6" type="ORF">KCU98_g10748</name>
</gene>
<evidence type="ECO:0000259" key="5">
    <source>
        <dbReference type="PROSITE" id="PS50089"/>
    </source>
</evidence>
<name>A0A9P8FJH6_AURME</name>
<dbReference type="Proteomes" id="UP000729357">
    <property type="component" value="Unassembled WGS sequence"/>
</dbReference>